<evidence type="ECO:0000256" key="3">
    <source>
        <dbReference type="PROSITE-ProRule" id="PRU00176"/>
    </source>
</evidence>
<dbReference type="InterPro" id="IPR035979">
    <property type="entry name" value="RBD_domain_sf"/>
</dbReference>
<proteinExistence type="predicted"/>
<evidence type="ECO:0000313" key="6">
    <source>
        <dbReference type="EMBL" id="KAH9318577.1"/>
    </source>
</evidence>
<accession>A0AA38LEY0</accession>
<dbReference type="EMBL" id="JAHRHJ020000004">
    <property type="protein sequence ID" value="KAH9318577.1"/>
    <property type="molecule type" value="Genomic_DNA"/>
</dbReference>
<evidence type="ECO:0000256" key="2">
    <source>
        <dbReference type="ARBA" id="ARBA00023242"/>
    </source>
</evidence>
<feature type="compositionally biased region" description="Polar residues" evidence="4">
    <location>
        <begin position="1"/>
        <end position="15"/>
    </location>
</feature>
<reference evidence="6 7" key="1">
    <citation type="journal article" date="2021" name="Nat. Plants">
        <title>The Taxus genome provides insights into paclitaxel biosynthesis.</title>
        <authorList>
            <person name="Xiong X."/>
            <person name="Gou J."/>
            <person name="Liao Q."/>
            <person name="Li Y."/>
            <person name="Zhou Q."/>
            <person name="Bi G."/>
            <person name="Li C."/>
            <person name="Du R."/>
            <person name="Wang X."/>
            <person name="Sun T."/>
            <person name="Guo L."/>
            <person name="Liang H."/>
            <person name="Lu P."/>
            <person name="Wu Y."/>
            <person name="Zhang Z."/>
            <person name="Ro D.K."/>
            <person name="Shang Y."/>
            <person name="Huang S."/>
            <person name="Yan J."/>
        </authorList>
    </citation>
    <scope>NUCLEOTIDE SEQUENCE [LARGE SCALE GENOMIC DNA]</scope>
    <source>
        <strain evidence="6">Ta-2019</strain>
    </source>
</reference>
<dbReference type="AlphaFoldDB" id="A0AA38LEY0"/>
<dbReference type="Gene3D" id="3.30.70.330">
    <property type="match status" value="2"/>
</dbReference>
<sequence>MGSSKDNQSPPSNGESDTDNNEAAENLQEENNNNNTSSRDKDTSSPGKIFIGGLSRDTTPGAFTKHFSKYGEITDSVIMKDRVTGQPRGFGFVTYADPTVVDKVIQDKHVLDGRTVEIKRTIPRGNAPSKGPKTKKIFVGGIPTSITEDELKEYFAKFGKIVEHQIMQDRSTGRSRGFGFVSFESEQVVEEIMSQGRMFELGGKQVEIKKAEPKKPLPDAGPVFGNDGRAPYFPGPVGGFRDSYSGLGGPVYGSNPYRAGGGYGARTGGFGGYGGPEYGRGYGGYGGGSLGGYGEDTSRGYGGHIGSYGEGYGGYGSGMMSGYGTAGDGYGSYGDGGYGGSSDSRVGGPYGSGAAYGAGRGAYGGSNGRYHPYAR</sequence>
<comment type="subcellular location">
    <subcellularLocation>
        <location evidence="1">Nucleus</location>
    </subcellularLocation>
</comment>
<comment type="caution">
    <text evidence="6">The sequence shown here is derived from an EMBL/GenBank/DDBJ whole genome shotgun (WGS) entry which is preliminary data.</text>
</comment>
<feature type="domain" description="RRM" evidence="5">
    <location>
        <begin position="135"/>
        <end position="213"/>
    </location>
</feature>
<dbReference type="PANTHER" id="PTHR48033">
    <property type="entry name" value="RNA-BINDING (RRM/RBD/RNP MOTIFS) FAMILY PROTEIN"/>
    <property type="match status" value="1"/>
</dbReference>
<evidence type="ECO:0000259" key="5">
    <source>
        <dbReference type="PROSITE" id="PS50102"/>
    </source>
</evidence>
<dbReference type="PANTHER" id="PTHR48033:SF10">
    <property type="entry name" value="RNA-BINDING PROTEIN SQUID"/>
    <property type="match status" value="1"/>
</dbReference>
<organism evidence="6 7">
    <name type="scientific">Taxus chinensis</name>
    <name type="common">Chinese yew</name>
    <name type="synonym">Taxus wallichiana var. chinensis</name>
    <dbReference type="NCBI Taxonomy" id="29808"/>
    <lineage>
        <taxon>Eukaryota</taxon>
        <taxon>Viridiplantae</taxon>
        <taxon>Streptophyta</taxon>
        <taxon>Embryophyta</taxon>
        <taxon>Tracheophyta</taxon>
        <taxon>Spermatophyta</taxon>
        <taxon>Pinopsida</taxon>
        <taxon>Pinidae</taxon>
        <taxon>Conifers II</taxon>
        <taxon>Cupressales</taxon>
        <taxon>Taxaceae</taxon>
        <taxon>Taxus</taxon>
    </lineage>
</organism>
<feature type="compositionally biased region" description="Low complexity" evidence="4">
    <location>
        <begin position="23"/>
        <end position="35"/>
    </location>
</feature>
<feature type="region of interest" description="Disordered" evidence="4">
    <location>
        <begin position="355"/>
        <end position="375"/>
    </location>
</feature>
<dbReference type="InterPro" id="IPR000504">
    <property type="entry name" value="RRM_dom"/>
</dbReference>
<keyword evidence="3" id="KW-0694">RNA-binding</keyword>
<dbReference type="GO" id="GO:0005654">
    <property type="term" value="C:nucleoplasm"/>
    <property type="evidence" value="ECO:0007669"/>
    <property type="project" value="TreeGrafter"/>
</dbReference>
<evidence type="ECO:0000256" key="4">
    <source>
        <dbReference type="SAM" id="MobiDB-lite"/>
    </source>
</evidence>
<dbReference type="OMA" id="SAFTKHF"/>
<dbReference type="InterPro" id="IPR012677">
    <property type="entry name" value="Nucleotide-bd_a/b_plait_sf"/>
</dbReference>
<keyword evidence="2" id="KW-0539">Nucleus</keyword>
<dbReference type="Pfam" id="PF00076">
    <property type="entry name" value="RRM_1"/>
    <property type="match status" value="2"/>
</dbReference>
<feature type="region of interest" description="Disordered" evidence="4">
    <location>
        <begin position="1"/>
        <end position="56"/>
    </location>
</feature>
<dbReference type="Proteomes" id="UP000824469">
    <property type="component" value="Unassembled WGS sequence"/>
</dbReference>
<dbReference type="GO" id="GO:0010468">
    <property type="term" value="P:regulation of gene expression"/>
    <property type="evidence" value="ECO:0007669"/>
    <property type="project" value="TreeGrafter"/>
</dbReference>
<keyword evidence="7" id="KW-1185">Reference proteome</keyword>
<dbReference type="FunFam" id="3.30.70.330:FF:000051">
    <property type="entry name" value="Heterogeneous nuclear ribonucleoprotein 1"/>
    <property type="match status" value="1"/>
</dbReference>
<protein>
    <recommendedName>
        <fullName evidence="5">RRM domain-containing protein</fullName>
    </recommendedName>
</protein>
<evidence type="ECO:0000313" key="7">
    <source>
        <dbReference type="Proteomes" id="UP000824469"/>
    </source>
</evidence>
<gene>
    <name evidence="6" type="ORF">KI387_020346</name>
</gene>
<dbReference type="SUPFAM" id="SSF54928">
    <property type="entry name" value="RNA-binding domain, RBD"/>
    <property type="match status" value="1"/>
</dbReference>
<dbReference type="SMART" id="SM00360">
    <property type="entry name" value="RRM"/>
    <property type="match status" value="2"/>
</dbReference>
<name>A0AA38LEY0_TAXCH</name>
<dbReference type="GO" id="GO:0003723">
    <property type="term" value="F:RNA binding"/>
    <property type="evidence" value="ECO:0007669"/>
    <property type="project" value="UniProtKB-UniRule"/>
</dbReference>
<feature type="compositionally biased region" description="Gly residues" evidence="4">
    <location>
        <begin position="355"/>
        <end position="367"/>
    </location>
</feature>
<feature type="domain" description="RRM" evidence="5">
    <location>
        <begin position="47"/>
        <end position="123"/>
    </location>
</feature>
<evidence type="ECO:0000256" key="1">
    <source>
        <dbReference type="ARBA" id="ARBA00004123"/>
    </source>
</evidence>
<dbReference type="GO" id="GO:0000785">
    <property type="term" value="C:chromatin"/>
    <property type="evidence" value="ECO:0007669"/>
    <property type="project" value="TreeGrafter"/>
</dbReference>
<dbReference type="PROSITE" id="PS50102">
    <property type="entry name" value="RRM"/>
    <property type="match status" value="2"/>
</dbReference>